<sequence length="361" mass="42836">MKKTLFLCVFATLSLKERLEHMNTALLNEMISKNYVRVNKHPEHDLYIYNYTQNAQFERIWNEVTLSCRGLILDENRNVVARPFAKFFNLGEVENQILPKTTFEVYDKMDGSLGILYWVNDVPFMASRGSFSSEQSDKANEMLHGKYKDSWSLLDQSKTYLFEIIYPENRIVLDYGANEELVLLAIIDTQTGEEFPLENIGFPLVEKYDGINDISLLKELNIDNKEGFIIKYANNFRVKIKFDEYFRLHRIITQVSNLNIWEYLKNNQPFDEILERVPDEFFAWVKQTRNDLENNYKAIENQCKLDFKVLETRKETALYFLTCKHSGVLFAMLDERDYSEIIWKLIRPAFEKPFNREEELF</sequence>
<protein>
    <submittedName>
        <fullName evidence="2">RNA ligase</fullName>
    </submittedName>
</protein>
<reference evidence="3" key="1">
    <citation type="journal article" date="2019" name="Int. J. Syst. Evol. Microbiol.">
        <title>The Global Catalogue of Microorganisms (GCM) 10K type strain sequencing project: providing services to taxonomists for standard genome sequencing and annotation.</title>
        <authorList>
            <consortium name="The Broad Institute Genomics Platform"/>
            <consortium name="The Broad Institute Genome Sequencing Center for Infectious Disease"/>
            <person name="Wu L."/>
            <person name="Ma J."/>
        </authorList>
    </citation>
    <scope>NUCLEOTIDE SEQUENCE [LARGE SCALE GENOMIC DNA]</scope>
    <source>
        <strain evidence="3">CCUG 70865</strain>
    </source>
</reference>
<dbReference type="GO" id="GO:0016874">
    <property type="term" value="F:ligase activity"/>
    <property type="evidence" value="ECO:0007669"/>
    <property type="project" value="UniProtKB-KW"/>
</dbReference>
<accession>A0ABW4HBP7</accession>
<dbReference type="Pfam" id="PF09511">
    <property type="entry name" value="RNA_lig_T4_1"/>
    <property type="match status" value="1"/>
</dbReference>
<evidence type="ECO:0000313" key="3">
    <source>
        <dbReference type="Proteomes" id="UP001597138"/>
    </source>
</evidence>
<proteinExistence type="predicted"/>
<keyword evidence="2" id="KW-0436">Ligase</keyword>
<keyword evidence="3" id="KW-1185">Reference proteome</keyword>
<gene>
    <name evidence="2" type="ORF">ACFSC2_07155</name>
</gene>
<organism evidence="2 3">
    <name type="scientific">Flavobacterium artemisiae</name>
    <dbReference type="NCBI Taxonomy" id="2126556"/>
    <lineage>
        <taxon>Bacteria</taxon>
        <taxon>Pseudomonadati</taxon>
        <taxon>Bacteroidota</taxon>
        <taxon>Flavobacteriia</taxon>
        <taxon>Flavobacteriales</taxon>
        <taxon>Flavobacteriaceae</taxon>
        <taxon>Flavobacterium</taxon>
    </lineage>
</organism>
<dbReference type="Proteomes" id="UP001597138">
    <property type="component" value="Unassembled WGS sequence"/>
</dbReference>
<comment type="caution">
    <text evidence="2">The sequence shown here is derived from an EMBL/GenBank/DDBJ whole genome shotgun (WGS) entry which is preliminary data.</text>
</comment>
<dbReference type="EMBL" id="JBHUDZ010000007">
    <property type="protein sequence ID" value="MFD1602510.1"/>
    <property type="molecule type" value="Genomic_DNA"/>
</dbReference>
<name>A0ABW4HBP7_9FLAO</name>
<dbReference type="RefSeq" id="WP_379816704.1">
    <property type="nucleotide sequence ID" value="NZ_JBHUHW010000015.1"/>
</dbReference>
<evidence type="ECO:0000313" key="2">
    <source>
        <dbReference type="EMBL" id="MFD1602510.1"/>
    </source>
</evidence>
<dbReference type="InterPro" id="IPR019039">
    <property type="entry name" value="T4-Rnl1-like_N"/>
</dbReference>
<feature type="domain" description="T4 RNA ligase 1-like N-terminal" evidence="1">
    <location>
        <begin position="68"/>
        <end position="243"/>
    </location>
</feature>
<evidence type="ECO:0000259" key="1">
    <source>
        <dbReference type="Pfam" id="PF09511"/>
    </source>
</evidence>